<sequence length="34" mass="3723">MSQLPFFPRSTCASKLKNLGVSQSVGVLLNCFYS</sequence>
<evidence type="ECO:0000313" key="1">
    <source>
        <dbReference type="EMBL" id="JAH71896.1"/>
    </source>
</evidence>
<proteinExistence type="predicted"/>
<dbReference type="AlphaFoldDB" id="A0A0E9V1P4"/>
<accession>A0A0E9V1P4</accession>
<dbReference type="EMBL" id="GBXM01036681">
    <property type="protein sequence ID" value="JAH71896.1"/>
    <property type="molecule type" value="Transcribed_RNA"/>
</dbReference>
<name>A0A0E9V1P4_ANGAN</name>
<protein>
    <submittedName>
        <fullName evidence="1">Uncharacterized protein</fullName>
    </submittedName>
</protein>
<reference evidence="1" key="2">
    <citation type="journal article" date="2015" name="Fish Shellfish Immunol.">
        <title>Early steps in the European eel (Anguilla anguilla)-Vibrio vulnificus interaction in the gills: Role of the RtxA13 toxin.</title>
        <authorList>
            <person name="Callol A."/>
            <person name="Pajuelo D."/>
            <person name="Ebbesson L."/>
            <person name="Teles M."/>
            <person name="MacKenzie S."/>
            <person name="Amaro C."/>
        </authorList>
    </citation>
    <scope>NUCLEOTIDE SEQUENCE</scope>
</reference>
<reference evidence="1" key="1">
    <citation type="submission" date="2014-11" db="EMBL/GenBank/DDBJ databases">
        <authorList>
            <person name="Amaro Gonzalez C."/>
        </authorList>
    </citation>
    <scope>NUCLEOTIDE SEQUENCE</scope>
</reference>
<organism evidence="1">
    <name type="scientific">Anguilla anguilla</name>
    <name type="common">European freshwater eel</name>
    <name type="synonym">Muraena anguilla</name>
    <dbReference type="NCBI Taxonomy" id="7936"/>
    <lineage>
        <taxon>Eukaryota</taxon>
        <taxon>Metazoa</taxon>
        <taxon>Chordata</taxon>
        <taxon>Craniata</taxon>
        <taxon>Vertebrata</taxon>
        <taxon>Euteleostomi</taxon>
        <taxon>Actinopterygii</taxon>
        <taxon>Neopterygii</taxon>
        <taxon>Teleostei</taxon>
        <taxon>Anguilliformes</taxon>
        <taxon>Anguillidae</taxon>
        <taxon>Anguilla</taxon>
    </lineage>
</organism>